<evidence type="ECO:0000313" key="18">
    <source>
        <dbReference type="EMBL" id="OGE19376.1"/>
    </source>
</evidence>
<dbReference type="InterPro" id="IPR004101">
    <property type="entry name" value="Mur_ligase_C"/>
</dbReference>
<dbReference type="AlphaFoldDB" id="A0A1F5ISS3"/>
<evidence type="ECO:0000259" key="17">
    <source>
        <dbReference type="Pfam" id="PF08245"/>
    </source>
</evidence>
<evidence type="ECO:0000256" key="10">
    <source>
        <dbReference type="ARBA" id="ARBA00022984"/>
    </source>
</evidence>
<evidence type="ECO:0000259" key="15">
    <source>
        <dbReference type="Pfam" id="PF01225"/>
    </source>
</evidence>
<dbReference type="Gene3D" id="3.90.190.20">
    <property type="entry name" value="Mur ligase, C-terminal domain"/>
    <property type="match status" value="1"/>
</dbReference>
<comment type="catalytic activity">
    <reaction evidence="13">
        <text>UDP-N-acetyl-alpha-D-muramate + L-alanine + ATP = UDP-N-acetyl-alpha-D-muramoyl-L-alanine + ADP + phosphate + H(+)</text>
        <dbReference type="Rhea" id="RHEA:23372"/>
        <dbReference type="ChEBI" id="CHEBI:15378"/>
        <dbReference type="ChEBI" id="CHEBI:30616"/>
        <dbReference type="ChEBI" id="CHEBI:43474"/>
        <dbReference type="ChEBI" id="CHEBI:57972"/>
        <dbReference type="ChEBI" id="CHEBI:70757"/>
        <dbReference type="ChEBI" id="CHEBI:83898"/>
        <dbReference type="ChEBI" id="CHEBI:456216"/>
        <dbReference type="EC" id="6.3.2.8"/>
    </reaction>
</comment>
<dbReference type="CDD" id="cd01983">
    <property type="entry name" value="SIMIBI"/>
    <property type="match status" value="1"/>
</dbReference>
<dbReference type="InterPro" id="IPR036615">
    <property type="entry name" value="Mur_ligase_C_dom_sf"/>
</dbReference>
<dbReference type="Pfam" id="PF02875">
    <property type="entry name" value="Mur_ligase_C"/>
    <property type="match status" value="1"/>
</dbReference>
<dbReference type="GO" id="GO:0071555">
    <property type="term" value="P:cell wall organization"/>
    <property type="evidence" value="ECO:0007669"/>
    <property type="project" value="UniProtKB-KW"/>
</dbReference>
<dbReference type="GO" id="GO:0008763">
    <property type="term" value="F:UDP-N-acetylmuramate-L-alanine ligase activity"/>
    <property type="evidence" value="ECO:0007669"/>
    <property type="project" value="UniProtKB-UniRule"/>
</dbReference>
<name>A0A1F5ISS3_9BACT</name>
<dbReference type="SUPFAM" id="SSF53244">
    <property type="entry name" value="MurD-like peptide ligases, peptide-binding domain"/>
    <property type="match status" value="1"/>
</dbReference>
<evidence type="ECO:0000256" key="5">
    <source>
        <dbReference type="ARBA" id="ARBA00022598"/>
    </source>
</evidence>
<dbReference type="GO" id="GO:0005737">
    <property type="term" value="C:cytoplasm"/>
    <property type="evidence" value="ECO:0007669"/>
    <property type="project" value="UniProtKB-SubCell"/>
</dbReference>
<keyword evidence="7" id="KW-0547">Nucleotide-binding</keyword>
<dbReference type="PANTHER" id="PTHR43445:SF3">
    <property type="entry name" value="UDP-N-ACETYLMURAMATE--L-ALANINE LIGASE"/>
    <property type="match status" value="1"/>
</dbReference>
<keyword evidence="12" id="KW-0961">Cell wall biogenesis/degradation</keyword>
<dbReference type="Gene3D" id="3.40.50.720">
    <property type="entry name" value="NAD(P)-binding Rossmann-like Domain"/>
    <property type="match status" value="1"/>
</dbReference>
<accession>A0A1F5ISS3</accession>
<evidence type="ECO:0000256" key="14">
    <source>
        <dbReference type="NCBIfam" id="TIGR01082"/>
    </source>
</evidence>
<evidence type="ECO:0000256" key="9">
    <source>
        <dbReference type="ARBA" id="ARBA00022960"/>
    </source>
</evidence>
<keyword evidence="9" id="KW-0133">Cell shape</keyword>
<evidence type="ECO:0000256" key="11">
    <source>
        <dbReference type="ARBA" id="ARBA00023306"/>
    </source>
</evidence>
<keyword evidence="11" id="KW-0131">Cell cycle</keyword>
<dbReference type="InterPro" id="IPR050061">
    <property type="entry name" value="MurCDEF_pg_biosynth"/>
</dbReference>
<reference evidence="18 19" key="1">
    <citation type="journal article" date="2016" name="Nat. Commun.">
        <title>Thousands of microbial genomes shed light on interconnected biogeochemical processes in an aquifer system.</title>
        <authorList>
            <person name="Anantharaman K."/>
            <person name="Brown C.T."/>
            <person name="Hug L.A."/>
            <person name="Sharon I."/>
            <person name="Castelle C.J."/>
            <person name="Probst A.J."/>
            <person name="Thomas B.C."/>
            <person name="Singh A."/>
            <person name="Wilkins M.J."/>
            <person name="Karaoz U."/>
            <person name="Brodie E.L."/>
            <person name="Williams K.H."/>
            <person name="Hubbard S.S."/>
            <person name="Banfield J.F."/>
        </authorList>
    </citation>
    <scope>NUCLEOTIDE SEQUENCE [LARGE SCALE GENOMIC DNA]</scope>
</reference>
<evidence type="ECO:0000256" key="13">
    <source>
        <dbReference type="ARBA" id="ARBA00047833"/>
    </source>
</evidence>
<dbReference type="Gene3D" id="3.40.1190.10">
    <property type="entry name" value="Mur-like, catalytic domain"/>
    <property type="match status" value="1"/>
</dbReference>
<evidence type="ECO:0000256" key="3">
    <source>
        <dbReference type="ARBA" id="ARBA00012211"/>
    </source>
</evidence>
<dbReference type="EMBL" id="MFCR01000003">
    <property type="protein sequence ID" value="OGE19376.1"/>
    <property type="molecule type" value="Genomic_DNA"/>
</dbReference>
<dbReference type="InterPro" id="IPR013221">
    <property type="entry name" value="Mur_ligase_cen"/>
</dbReference>
<feature type="domain" description="Mur ligase central" evidence="17">
    <location>
        <begin position="155"/>
        <end position="318"/>
    </location>
</feature>
<sequence>MAKKVHFLGIGGSGASGAAAIAKAQGFEVTGCDLNPHNEFTTSFKPDQLLTDHSPNHLYCHLDSSLCHPEQSEGSLANARPTSVGDSSLVAQNDKSLASHSSSGNVDILAVTPAIFSLDPNNPELLAAKEKDIPIMTWQEFVGQYLAIEKLVIAVCGTHGKTTTTAMIAELLEDAGLDPTVLLGAIIPKWGTNFRLPKQKHDGRQYFVVEADEFNDNFLPTKADISIVTNIEMDHPEYFKDFEAVKESFKKFLLQTKQTVVANLTDPGAAEVVKVVMKDPVKPGTSLQFLDYSRNELGVELQIPGEFNRLNAKAAMQVGLLLGIEPQVIKQSLQNFTGTSKRFEYIGEYGGAKVYSDFGHHPTEIEKTMEAVREKFPKERILLVYQPHMFSRTKALFDDFVRVFQKVSAERTFILDIYPSREVDTGLVTSKQLVDTIQKPNVSYLGPVAEALEKIKPEIKPGDIVFFMSAGDTDKLARGLVSS</sequence>
<evidence type="ECO:0000259" key="16">
    <source>
        <dbReference type="Pfam" id="PF02875"/>
    </source>
</evidence>
<feature type="domain" description="Mur ligase N-terminal catalytic" evidence="15">
    <location>
        <begin position="4"/>
        <end position="37"/>
    </location>
</feature>
<dbReference type="GO" id="GO:0008360">
    <property type="term" value="P:regulation of cell shape"/>
    <property type="evidence" value="ECO:0007669"/>
    <property type="project" value="UniProtKB-KW"/>
</dbReference>
<dbReference type="SUPFAM" id="SSF53623">
    <property type="entry name" value="MurD-like peptide ligases, catalytic domain"/>
    <property type="match status" value="1"/>
</dbReference>
<dbReference type="GO" id="GO:0051301">
    <property type="term" value="P:cell division"/>
    <property type="evidence" value="ECO:0007669"/>
    <property type="project" value="UniProtKB-KW"/>
</dbReference>
<organism evidence="18 19">
    <name type="scientific">Candidatus Daviesbacteria bacterium RIFCSPHIGHO2_01_FULL_41_23</name>
    <dbReference type="NCBI Taxonomy" id="1797764"/>
    <lineage>
        <taxon>Bacteria</taxon>
        <taxon>Candidatus Daviesiibacteriota</taxon>
    </lineage>
</organism>
<proteinExistence type="predicted"/>
<protein>
    <recommendedName>
        <fullName evidence="3 14">UDP-N-acetylmuramate--L-alanine ligase</fullName>
        <ecNumber evidence="3 14">6.3.2.8</ecNumber>
    </recommendedName>
</protein>
<evidence type="ECO:0000313" key="19">
    <source>
        <dbReference type="Proteomes" id="UP000176336"/>
    </source>
</evidence>
<dbReference type="SUPFAM" id="SSF51984">
    <property type="entry name" value="MurCD N-terminal domain"/>
    <property type="match status" value="1"/>
</dbReference>
<keyword evidence="4" id="KW-0963">Cytoplasm</keyword>
<evidence type="ECO:0000256" key="1">
    <source>
        <dbReference type="ARBA" id="ARBA00004496"/>
    </source>
</evidence>
<keyword evidence="5 18" id="KW-0436">Ligase</keyword>
<comment type="caution">
    <text evidence="18">The sequence shown here is derived from an EMBL/GenBank/DDBJ whole genome shotgun (WGS) entry which is preliminary data.</text>
</comment>
<dbReference type="GO" id="GO:0009252">
    <property type="term" value="P:peptidoglycan biosynthetic process"/>
    <property type="evidence" value="ECO:0007669"/>
    <property type="project" value="UniProtKB-UniRule"/>
</dbReference>
<dbReference type="InterPro" id="IPR005758">
    <property type="entry name" value="UDP-N-AcMur_Ala_ligase_MurC"/>
</dbReference>
<gene>
    <name evidence="18" type="ORF">A2871_00815</name>
</gene>
<evidence type="ECO:0000256" key="6">
    <source>
        <dbReference type="ARBA" id="ARBA00022618"/>
    </source>
</evidence>
<dbReference type="NCBIfam" id="TIGR01082">
    <property type="entry name" value="murC"/>
    <property type="match status" value="1"/>
</dbReference>
<comment type="subcellular location">
    <subcellularLocation>
        <location evidence="1">Cytoplasm</location>
    </subcellularLocation>
</comment>
<dbReference type="EC" id="6.3.2.8" evidence="3 14"/>
<dbReference type="InterPro" id="IPR036565">
    <property type="entry name" value="Mur-like_cat_sf"/>
</dbReference>
<evidence type="ECO:0000256" key="2">
    <source>
        <dbReference type="ARBA" id="ARBA00004752"/>
    </source>
</evidence>
<keyword evidence="6" id="KW-0132">Cell division</keyword>
<dbReference type="Pfam" id="PF08245">
    <property type="entry name" value="Mur_ligase_M"/>
    <property type="match status" value="1"/>
</dbReference>
<feature type="domain" description="Mur ligase C-terminal" evidence="16">
    <location>
        <begin position="342"/>
        <end position="471"/>
    </location>
</feature>
<keyword evidence="8" id="KW-0067">ATP-binding</keyword>
<evidence type="ECO:0000256" key="8">
    <source>
        <dbReference type="ARBA" id="ARBA00022840"/>
    </source>
</evidence>
<dbReference type="PANTHER" id="PTHR43445">
    <property type="entry name" value="UDP-N-ACETYLMURAMATE--L-ALANINE LIGASE-RELATED"/>
    <property type="match status" value="1"/>
</dbReference>
<evidence type="ECO:0000256" key="7">
    <source>
        <dbReference type="ARBA" id="ARBA00022741"/>
    </source>
</evidence>
<evidence type="ECO:0000256" key="4">
    <source>
        <dbReference type="ARBA" id="ARBA00022490"/>
    </source>
</evidence>
<dbReference type="Proteomes" id="UP000176336">
    <property type="component" value="Unassembled WGS sequence"/>
</dbReference>
<evidence type="ECO:0000256" key="12">
    <source>
        <dbReference type="ARBA" id="ARBA00023316"/>
    </source>
</evidence>
<dbReference type="InterPro" id="IPR000713">
    <property type="entry name" value="Mur_ligase_N"/>
</dbReference>
<comment type="pathway">
    <text evidence="2">Cell wall biogenesis; peptidoglycan biosynthesis.</text>
</comment>
<dbReference type="GO" id="GO:0005524">
    <property type="term" value="F:ATP binding"/>
    <property type="evidence" value="ECO:0007669"/>
    <property type="project" value="UniProtKB-KW"/>
</dbReference>
<keyword evidence="10" id="KW-0573">Peptidoglycan synthesis</keyword>
<dbReference type="UniPathway" id="UPA00219"/>
<dbReference type="Pfam" id="PF01225">
    <property type="entry name" value="Mur_ligase"/>
    <property type="match status" value="1"/>
</dbReference>